<sequence length="65" mass="7293">MAFQVLNVHCKGKLIARNVVHEGMMQTLFVPMEDGRQLMISPTGVGFLQPLTAEDEITLSYEVEK</sequence>
<gene>
    <name evidence="1" type="ORF">LCGC14_2823460</name>
</gene>
<reference evidence="1" key="1">
    <citation type="journal article" date="2015" name="Nature">
        <title>Complex archaea that bridge the gap between prokaryotes and eukaryotes.</title>
        <authorList>
            <person name="Spang A."/>
            <person name="Saw J.H."/>
            <person name="Jorgensen S.L."/>
            <person name="Zaremba-Niedzwiedzka K."/>
            <person name="Martijn J."/>
            <person name="Lind A.E."/>
            <person name="van Eijk R."/>
            <person name="Schleper C."/>
            <person name="Guy L."/>
            <person name="Ettema T.J."/>
        </authorList>
    </citation>
    <scope>NUCLEOTIDE SEQUENCE</scope>
</reference>
<evidence type="ECO:0000313" key="1">
    <source>
        <dbReference type="EMBL" id="KKK80440.1"/>
    </source>
</evidence>
<organism evidence="1">
    <name type="scientific">marine sediment metagenome</name>
    <dbReference type="NCBI Taxonomy" id="412755"/>
    <lineage>
        <taxon>unclassified sequences</taxon>
        <taxon>metagenomes</taxon>
        <taxon>ecological metagenomes</taxon>
    </lineage>
</organism>
<proteinExistence type="predicted"/>
<accession>A0A0F8Z326</accession>
<comment type="caution">
    <text evidence="1">The sequence shown here is derived from an EMBL/GenBank/DDBJ whole genome shotgun (WGS) entry which is preliminary data.</text>
</comment>
<dbReference type="AlphaFoldDB" id="A0A0F8Z326"/>
<dbReference type="EMBL" id="LAZR01053581">
    <property type="protein sequence ID" value="KKK80440.1"/>
    <property type="molecule type" value="Genomic_DNA"/>
</dbReference>
<name>A0A0F8Z326_9ZZZZ</name>
<protein>
    <submittedName>
        <fullName evidence="1">Uncharacterized protein</fullName>
    </submittedName>
</protein>